<sequence>MHKLEGEWIEKIPADKVSPTKTRPQSMSLTAPFLKSISVISEQRKKDKFPFNTLTFLNDTFRLNFETPITFFVGENGSGKSTVLEALAQLCGFHKSGGSHMHQLYHSDDGVVSGLRNTLRPSWLPKVSQGFFFRSESFFNVARYVDMEGNPYKYWGGKQLHGQSHGESFLAAFENQFKTDQKKMFLLDEPETALSPTRQLSFLSLLHEWHQSGNAQLIIATHSPILLSYPNARIIEFSHDELREVTYEETEHYKITKAFMANPDRFLKELISD</sequence>
<dbReference type="PANTHER" id="PTHR42771">
    <property type="entry name" value="IRON(3+)-HYDROXAMATE IMPORT ATP-BINDING PROTEIN FHUC"/>
    <property type="match status" value="1"/>
</dbReference>
<keyword evidence="9" id="KW-0547">Nucleotide-binding</keyword>
<evidence type="ECO:0000256" key="2">
    <source>
        <dbReference type="ARBA" id="ARBA00022448"/>
    </source>
</evidence>
<keyword evidence="6" id="KW-0406">Ion transport</keyword>
<keyword evidence="10" id="KW-1185">Reference proteome</keyword>
<reference evidence="9" key="2">
    <citation type="submission" date="2020-09" db="EMBL/GenBank/DDBJ databases">
        <authorList>
            <person name="Sun Q."/>
            <person name="Zhou Y."/>
        </authorList>
    </citation>
    <scope>NUCLEOTIDE SEQUENCE</scope>
    <source>
        <strain evidence="9">CGMCC 1.15254</strain>
    </source>
</reference>
<dbReference type="InterPro" id="IPR003959">
    <property type="entry name" value="ATPase_AAA_core"/>
</dbReference>
<dbReference type="InterPro" id="IPR003593">
    <property type="entry name" value="AAA+_ATPase"/>
</dbReference>
<comment type="caution">
    <text evidence="9">The sequence shown here is derived from an EMBL/GenBank/DDBJ whole genome shotgun (WGS) entry which is preliminary data.</text>
</comment>
<comment type="subcellular location">
    <subcellularLocation>
        <location evidence="1">Cell membrane</location>
        <topology evidence="1">Peripheral membrane protein</topology>
    </subcellularLocation>
</comment>
<dbReference type="SMART" id="SM00382">
    <property type="entry name" value="AAA"/>
    <property type="match status" value="1"/>
</dbReference>
<dbReference type="GO" id="GO:0016887">
    <property type="term" value="F:ATP hydrolysis activity"/>
    <property type="evidence" value="ECO:0007669"/>
    <property type="project" value="InterPro"/>
</dbReference>
<protein>
    <submittedName>
        <fullName evidence="9">ATP-binding protein</fullName>
    </submittedName>
</protein>
<gene>
    <name evidence="9" type="ORF">GCM10011332_26200</name>
</gene>
<dbReference type="EMBL" id="BMHV01000021">
    <property type="protein sequence ID" value="GGF70971.1"/>
    <property type="molecule type" value="Genomic_DNA"/>
</dbReference>
<dbReference type="Proteomes" id="UP000632498">
    <property type="component" value="Unassembled WGS sequence"/>
</dbReference>
<evidence type="ECO:0000313" key="9">
    <source>
        <dbReference type="EMBL" id="GGF70971.1"/>
    </source>
</evidence>
<dbReference type="InterPro" id="IPR027417">
    <property type="entry name" value="P-loop_NTPase"/>
</dbReference>
<evidence type="ECO:0000259" key="8">
    <source>
        <dbReference type="SMART" id="SM00382"/>
    </source>
</evidence>
<proteinExistence type="predicted"/>
<evidence type="ECO:0000256" key="7">
    <source>
        <dbReference type="ARBA" id="ARBA00023136"/>
    </source>
</evidence>
<dbReference type="GO" id="GO:0006302">
    <property type="term" value="P:double-strand break repair"/>
    <property type="evidence" value="ECO:0007669"/>
    <property type="project" value="InterPro"/>
</dbReference>
<keyword evidence="4" id="KW-0410">Iron transport</keyword>
<name>A0A917FFJ4_9PROT</name>
<dbReference type="CDD" id="cd00267">
    <property type="entry name" value="ABC_ATPase"/>
    <property type="match status" value="1"/>
</dbReference>
<evidence type="ECO:0000256" key="1">
    <source>
        <dbReference type="ARBA" id="ARBA00004202"/>
    </source>
</evidence>
<dbReference type="InterPro" id="IPR051535">
    <property type="entry name" value="Siderophore_ABC-ATPase"/>
</dbReference>
<evidence type="ECO:0000256" key="3">
    <source>
        <dbReference type="ARBA" id="ARBA00022475"/>
    </source>
</evidence>
<dbReference type="PANTHER" id="PTHR42771:SF2">
    <property type="entry name" value="IRON(3+)-HYDROXAMATE IMPORT ATP-BINDING PROTEIN FHUC"/>
    <property type="match status" value="1"/>
</dbReference>
<evidence type="ECO:0000256" key="4">
    <source>
        <dbReference type="ARBA" id="ARBA00022496"/>
    </source>
</evidence>
<dbReference type="InterPro" id="IPR038729">
    <property type="entry name" value="Rad50/SbcC_AAA"/>
</dbReference>
<dbReference type="Gene3D" id="3.40.50.300">
    <property type="entry name" value="P-loop containing nucleotide triphosphate hydrolases"/>
    <property type="match status" value="2"/>
</dbReference>
<dbReference type="AlphaFoldDB" id="A0A917FFJ4"/>
<dbReference type="Pfam" id="PF13304">
    <property type="entry name" value="AAA_21"/>
    <property type="match status" value="1"/>
</dbReference>
<keyword evidence="5" id="KW-0408">Iron</keyword>
<accession>A0A917FFJ4</accession>
<evidence type="ECO:0000256" key="6">
    <source>
        <dbReference type="ARBA" id="ARBA00023065"/>
    </source>
</evidence>
<keyword evidence="7" id="KW-0472">Membrane</keyword>
<dbReference type="SUPFAM" id="SSF52540">
    <property type="entry name" value="P-loop containing nucleoside triphosphate hydrolases"/>
    <property type="match status" value="1"/>
</dbReference>
<keyword evidence="9" id="KW-0067">ATP-binding</keyword>
<dbReference type="GO" id="GO:0005524">
    <property type="term" value="F:ATP binding"/>
    <property type="evidence" value="ECO:0007669"/>
    <property type="project" value="UniProtKB-KW"/>
</dbReference>
<dbReference type="RefSeq" id="WP_229734357.1">
    <property type="nucleotide sequence ID" value="NZ_BMHV01000021.1"/>
</dbReference>
<feature type="domain" description="AAA+ ATPase" evidence="8">
    <location>
        <begin position="66"/>
        <end position="256"/>
    </location>
</feature>
<reference evidence="9" key="1">
    <citation type="journal article" date="2014" name="Int. J. Syst. Evol. Microbiol.">
        <title>Complete genome sequence of Corynebacterium casei LMG S-19264T (=DSM 44701T), isolated from a smear-ripened cheese.</title>
        <authorList>
            <consortium name="US DOE Joint Genome Institute (JGI-PGF)"/>
            <person name="Walter F."/>
            <person name="Albersmeier A."/>
            <person name="Kalinowski J."/>
            <person name="Ruckert C."/>
        </authorList>
    </citation>
    <scope>NUCLEOTIDE SEQUENCE</scope>
    <source>
        <strain evidence="9">CGMCC 1.15254</strain>
    </source>
</reference>
<keyword evidence="2" id="KW-0813">Transport</keyword>
<dbReference type="Pfam" id="PF13476">
    <property type="entry name" value="AAA_23"/>
    <property type="match status" value="1"/>
</dbReference>
<dbReference type="GO" id="GO:0005886">
    <property type="term" value="C:plasma membrane"/>
    <property type="evidence" value="ECO:0007669"/>
    <property type="project" value="UniProtKB-SubCell"/>
</dbReference>
<dbReference type="GO" id="GO:0006826">
    <property type="term" value="P:iron ion transport"/>
    <property type="evidence" value="ECO:0007669"/>
    <property type="project" value="UniProtKB-KW"/>
</dbReference>
<evidence type="ECO:0000313" key="10">
    <source>
        <dbReference type="Proteomes" id="UP000632498"/>
    </source>
</evidence>
<keyword evidence="3" id="KW-1003">Cell membrane</keyword>
<organism evidence="9 10">
    <name type="scientific">Terasakiella brassicae</name>
    <dbReference type="NCBI Taxonomy" id="1634917"/>
    <lineage>
        <taxon>Bacteria</taxon>
        <taxon>Pseudomonadati</taxon>
        <taxon>Pseudomonadota</taxon>
        <taxon>Alphaproteobacteria</taxon>
        <taxon>Rhodospirillales</taxon>
        <taxon>Terasakiellaceae</taxon>
        <taxon>Terasakiella</taxon>
    </lineage>
</organism>
<evidence type="ECO:0000256" key="5">
    <source>
        <dbReference type="ARBA" id="ARBA00023004"/>
    </source>
</evidence>